<dbReference type="RefSeq" id="WP_215504389.1">
    <property type="nucleotide sequence ID" value="NZ_CP076361.1"/>
</dbReference>
<dbReference type="PANTHER" id="PTHR19328:SF75">
    <property type="entry name" value="ALDOSE SUGAR DEHYDROGENASE YLII"/>
    <property type="match status" value="1"/>
</dbReference>
<keyword evidence="1" id="KW-0732">Signal</keyword>
<feature type="chain" id="PRO_5038007462" evidence="1">
    <location>
        <begin position="21"/>
        <end position="360"/>
    </location>
</feature>
<dbReference type="SUPFAM" id="SSF50952">
    <property type="entry name" value="Soluble quinoprotein glucose dehydrogenase"/>
    <property type="match status" value="1"/>
</dbReference>
<dbReference type="Gene3D" id="2.120.10.30">
    <property type="entry name" value="TolB, C-terminal domain"/>
    <property type="match status" value="1"/>
</dbReference>
<dbReference type="PANTHER" id="PTHR19328">
    <property type="entry name" value="HEDGEHOG-INTERACTING PROTEIN"/>
    <property type="match status" value="1"/>
</dbReference>
<feature type="signal peptide" evidence="1">
    <location>
        <begin position="1"/>
        <end position="20"/>
    </location>
</feature>
<sequence length="360" mass="37687">MRTLVATLGMAALTSVQAAASEVETSAGPMQITAMAEGLEEPWGLAFLPDGGFLVTERDGRLRRYPGGDSLTGLPEVFAKGQGGLLDVLVPRDFTSSGTVFLTYAMPVAGGAVTAVGKGQLTDDGLTGFAPIWQAPDPMRGGRHFGARLVEAADGTLYLATGERGTGPDGLQAQDPQRGEGKVIALLRDGEPAITQNGWLPGVISLGHRNPQGAALDGEGQLWLVEHGAQGGDELNRITPGANYGWPVIAFGENYGGGQIGEGTEKVGMAQPVSYWDPSIAPSGLMIHSGAGVAEWSGDFFTGSLKFDYLSRLDPEAGFAEERISAPETGRVRDVRQAPDGSIWFLSVSNGAVYRMAPRS</sequence>
<keyword evidence="4" id="KW-1185">Reference proteome</keyword>
<dbReference type="InterPro" id="IPR011041">
    <property type="entry name" value="Quinoprot_gluc/sorb_DH_b-prop"/>
</dbReference>
<dbReference type="EMBL" id="CP076361">
    <property type="protein sequence ID" value="QWK90362.1"/>
    <property type="molecule type" value="Genomic_DNA"/>
</dbReference>
<dbReference type="Pfam" id="PF07995">
    <property type="entry name" value="GSDH"/>
    <property type="match status" value="1"/>
</dbReference>
<dbReference type="InterPro" id="IPR011042">
    <property type="entry name" value="6-blade_b-propeller_TolB-like"/>
</dbReference>
<reference evidence="3" key="1">
    <citation type="submission" date="2021-06" db="EMBL/GenBank/DDBJ databases">
        <title>Direct submission.</title>
        <authorList>
            <person name="Lee C.-S."/>
            <person name="Jin L."/>
        </authorList>
    </citation>
    <scope>NUCLEOTIDE SEQUENCE</scope>
    <source>
        <strain evidence="3">Con5</strain>
    </source>
</reference>
<protein>
    <submittedName>
        <fullName evidence="3">PQQ-dependent sugar dehydrogenase</fullName>
    </submittedName>
</protein>
<organism evidence="3 4">
    <name type="scientific">Gemmobacter fulvus</name>
    <dbReference type="NCBI Taxonomy" id="2840474"/>
    <lineage>
        <taxon>Bacteria</taxon>
        <taxon>Pseudomonadati</taxon>
        <taxon>Pseudomonadota</taxon>
        <taxon>Alphaproteobacteria</taxon>
        <taxon>Rhodobacterales</taxon>
        <taxon>Paracoccaceae</taxon>
        <taxon>Gemmobacter</taxon>
    </lineage>
</organism>
<feature type="domain" description="Glucose/Sorbosone dehydrogenase" evidence="2">
    <location>
        <begin position="39"/>
        <end position="354"/>
    </location>
</feature>
<name>A0A975P6Q9_9RHOB</name>
<accession>A0A975P6Q9</accession>
<dbReference type="Proteomes" id="UP000679352">
    <property type="component" value="Chromosome"/>
</dbReference>
<gene>
    <name evidence="3" type="ORF">KM031_00050</name>
</gene>
<evidence type="ECO:0000259" key="2">
    <source>
        <dbReference type="Pfam" id="PF07995"/>
    </source>
</evidence>
<dbReference type="InterPro" id="IPR012938">
    <property type="entry name" value="Glc/Sorbosone_DH"/>
</dbReference>
<evidence type="ECO:0000313" key="4">
    <source>
        <dbReference type="Proteomes" id="UP000679352"/>
    </source>
</evidence>
<proteinExistence type="predicted"/>
<evidence type="ECO:0000313" key="3">
    <source>
        <dbReference type="EMBL" id="QWK90362.1"/>
    </source>
</evidence>
<dbReference type="KEGG" id="gfu:KM031_00050"/>
<evidence type="ECO:0000256" key="1">
    <source>
        <dbReference type="SAM" id="SignalP"/>
    </source>
</evidence>
<dbReference type="AlphaFoldDB" id="A0A975P6Q9"/>